<keyword evidence="2" id="KW-1185">Reference proteome</keyword>
<dbReference type="RefSeq" id="WP_219294267.1">
    <property type="nucleotide sequence ID" value="NZ_RPHB01000016.1"/>
</dbReference>
<evidence type="ECO:0000313" key="2">
    <source>
        <dbReference type="Proteomes" id="UP000727490"/>
    </source>
</evidence>
<sequence>MSVKNYPIRYVMILCFTFLSSLAYAVKGKVVFRISGCDYFIVETNIGYALLEWYGGNDPDKDDIIIGDFESYGMKDIYNNTTDSELRVWVEDYWLSWEDALEKLYENCD</sequence>
<protein>
    <submittedName>
        <fullName evidence="1">Uncharacterized protein</fullName>
    </submittedName>
</protein>
<name>A0A951J0A5_9BACT</name>
<proteinExistence type="predicted"/>
<dbReference type="EMBL" id="RPHB01000016">
    <property type="protein sequence ID" value="MBW3470450.1"/>
    <property type="molecule type" value="Genomic_DNA"/>
</dbReference>
<dbReference type="AlphaFoldDB" id="A0A951J0A5"/>
<gene>
    <name evidence="1" type="ORF">EGN73_21970</name>
</gene>
<comment type="caution">
    <text evidence="1">The sequence shown here is derived from an EMBL/GenBank/DDBJ whole genome shotgun (WGS) entry which is preliminary data.</text>
</comment>
<organism evidence="1 2">
    <name type="scientific">Arthrospiribacter ruber</name>
    <dbReference type="NCBI Taxonomy" id="2487934"/>
    <lineage>
        <taxon>Bacteria</taxon>
        <taxon>Pseudomonadati</taxon>
        <taxon>Bacteroidota</taxon>
        <taxon>Cytophagia</taxon>
        <taxon>Cytophagales</taxon>
        <taxon>Cyclobacteriaceae</taxon>
        <taxon>Arthrospiribacter</taxon>
    </lineage>
</organism>
<accession>A0A951J0A5</accession>
<evidence type="ECO:0000313" key="1">
    <source>
        <dbReference type="EMBL" id="MBW3470450.1"/>
    </source>
</evidence>
<reference evidence="1 2" key="1">
    <citation type="journal article" date="2020" name="Syst. Appl. Microbiol.">
        <title>Arthrospiribacter ruber gen. nov., sp. nov., a novel bacterium isolated from Arthrospira cultures.</title>
        <authorList>
            <person name="Waleron M."/>
            <person name="Misztak A."/>
            <person name="Waleron M.M."/>
            <person name="Furmaniak M."/>
            <person name="Mrozik A."/>
            <person name="Waleron K."/>
        </authorList>
    </citation>
    <scope>NUCLEOTIDE SEQUENCE [LARGE SCALE GENOMIC DNA]</scope>
    <source>
        <strain evidence="1 2">DPMB0001</strain>
    </source>
</reference>
<dbReference type="Proteomes" id="UP000727490">
    <property type="component" value="Unassembled WGS sequence"/>
</dbReference>